<dbReference type="Pfam" id="PF00071">
    <property type="entry name" value="Ras"/>
    <property type="match status" value="1"/>
</dbReference>
<dbReference type="InterPro" id="IPR001806">
    <property type="entry name" value="Small_GTPase"/>
</dbReference>
<evidence type="ECO:0000256" key="2">
    <source>
        <dbReference type="SAM" id="MobiDB-lite"/>
    </source>
</evidence>
<dbReference type="PRINTS" id="PR00449">
    <property type="entry name" value="RASTRNSFRMNG"/>
</dbReference>
<dbReference type="Proteomes" id="UP001281761">
    <property type="component" value="Unassembled WGS sequence"/>
</dbReference>
<evidence type="ECO:0000256" key="1">
    <source>
        <dbReference type="ARBA" id="ARBA00006270"/>
    </source>
</evidence>
<name>A0ABQ9XPW9_9EUKA</name>
<dbReference type="SMART" id="SM00173">
    <property type="entry name" value="RAS"/>
    <property type="match status" value="1"/>
</dbReference>
<evidence type="ECO:0000313" key="3">
    <source>
        <dbReference type="EMBL" id="KAK2952150.1"/>
    </source>
</evidence>
<dbReference type="PROSITE" id="PS51419">
    <property type="entry name" value="RAB"/>
    <property type="match status" value="1"/>
</dbReference>
<dbReference type="PANTHER" id="PTHR47979">
    <property type="entry name" value="DRAB11-RELATED"/>
    <property type="match status" value="1"/>
</dbReference>
<dbReference type="InterPro" id="IPR027417">
    <property type="entry name" value="P-loop_NTPase"/>
</dbReference>
<feature type="region of interest" description="Disordered" evidence="2">
    <location>
        <begin position="170"/>
        <end position="197"/>
    </location>
</feature>
<gene>
    <name evidence="3" type="ORF">BLNAU_12853</name>
</gene>
<proteinExistence type="inferred from homology"/>
<dbReference type="InterPro" id="IPR050209">
    <property type="entry name" value="Rab_GTPases_membrane_traffic"/>
</dbReference>
<dbReference type="SUPFAM" id="SSF52540">
    <property type="entry name" value="P-loop containing nucleoside triphosphate hydrolases"/>
    <property type="match status" value="1"/>
</dbReference>
<reference evidence="3 4" key="1">
    <citation type="journal article" date="2022" name="bioRxiv">
        <title>Genomics of Preaxostyla Flagellates Illuminates Evolutionary Transitions and the Path Towards Mitochondrial Loss.</title>
        <authorList>
            <person name="Novak L.V.F."/>
            <person name="Treitli S.C."/>
            <person name="Pyrih J."/>
            <person name="Halakuc P."/>
            <person name="Pipaliya S.V."/>
            <person name="Vacek V."/>
            <person name="Brzon O."/>
            <person name="Soukal P."/>
            <person name="Eme L."/>
            <person name="Dacks J.B."/>
            <person name="Karnkowska A."/>
            <person name="Elias M."/>
            <person name="Hampl V."/>
        </authorList>
    </citation>
    <scope>NUCLEOTIDE SEQUENCE [LARGE SCALE GENOMIC DNA]</scope>
    <source>
        <strain evidence="3">NAU3</strain>
        <tissue evidence="3">Gut</tissue>
    </source>
</reference>
<dbReference type="NCBIfam" id="TIGR00231">
    <property type="entry name" value="small_GTP"/>
    <property type="match status" value="1"/>
</dbReference>
<dbReference type="PROSITE" id="PS51421">
    <property type="entry name" value="RAS"/>
    <property type="match status" value="1"/>
</dbReference>
<dbReference type="Gene3D" id="3.40.50.300">
    <property type="entry name" value="P-loop containing nucleotide triphosphate hydrolases"/>
    <property type="match status" value="1"/>
</dbReference>
<dbReference type="SMART" id="SM00174">
    <property type="entry name" value="RHO"/>
    <property type="match status" value="1"/>
</dbReference>
<accession>A0ABQ9XPW9</accession>
<organism evidence="3 4">
    <name type="scientific">Blattamonas nauphoetae</name>
    <dbReference type="NCBI Taxonomy" id="2049346"/>
    <lineage>
        <taxon>Eukaryota</taxon>
        <taxon>Metamonada</taxon>
        <taxon>Preaxostyla</taxon>
        <taxon>Oxymonadida</taxon>
        <taxon>Blattamonas</taxon>
    </lineage>
</organism>
<protein>
    <submittedName>
        <fullName evidence="3">GTP-binding protein yptV4</fullName>
    </submittedName>
</protein>
<sequence>MASPFTFKYIIVGDLAVGKSCLLLQFLEKKFNPVHDMTIGVEFGTRTIQVNGKDVKLHIWDTAGQEAFRSITKSYYRGACGALLVYDITRRSTFDHLVSWTTDLEKYGSSNLVIALCGNKIDLEPREVQREEGEAFANEHNMLFFETSAKTADCVEDAFISISRQILNETTTDPQPQKADNVIKPESKKPSNSDCSC</sequence>
<dbReference type="SMART" id="SM00175">
    <property type="entry name" value="RAB"/>
    <property type="match status" value="1"/>
</dbReference>
<dbReference type="InterPro" id="IPR005225">
    <property type="entry name" value="Small_GTP-bd"/>
</dbReference>
<keyword evidence="4" id="KW-1185">Reference proteome</keyword>
<dbReference type="SMART" id="SM00176">
    <property type="entry name" value="RAN"/>
    <property type="match status" value="1"/>
</dbReference>
<comment type="similarity">
    <text evidence="1">Belongs to the small GTPase superfamily. Rab family.</text>
</comment>
<comment type="caution">
    <text evidence="3">The sequence shown here is derived from an EMBL/GenBank/DDBJ whole genome shotgun (WGS) entry which is preliminary data.</text>
</comment>
<evidence type="ECO:0000313" key="4">
    <source>
        <dbReference type="Proteomes" id="UP001281761"/>
    </source>
</evidence>
<feature type="compositionally biased region" description="Basic and acidic residues" evidence="2">
    <location>
        <begin position="181"/>
        <end position="191"/>
    </location>
</feature>
<dbReference type="EMBL" id="JARBJD010000107">
    <property type="protein sequence ID" value="KAK2952150.1"/>
    <property type="molecule type" value="Genomic_DNA"/>
</dbReference>